<feature type="chain" id="PRO_5047145763" evidence="5">
    <location>
        <begin position="27"/>
        <end position="386"/>
    </location>
</feature>
<evidence type="ECO:0000256" key="1">
    <source>
        <dbReference type="ARBA" id="ARBA00004418"/>
    </source>
</evidence>
<dbReference type="PANTHER" id="PTHR30222">
    <property type="entry name" value="SPERMIDINE/PUTRESCINE-BINDING PERIPLASMIC PROTEIN"/>
    <property type="match status" value="1"/>
</dbReference>
<evidence type="ECO:0000313" key="7">
    <source>
        <dbReference type="Proteomes" id="UP001595692"/>
    </source>
</evidence>
<dbReference type="Proteomes" id="UP001595692">
    <property type="component" value="Unassembled WGS sequence"/>
</dbReference>
<organism evidence="6 7">
    <name type="scientific">Pseudaeromonas sharmana</name>
    <dbReference type="NCBI Taxonomy" id="328412"/>
    <lineage>
        <taxon>Bacteria</taxon>
        <taxon>Pseudomonadati</taxon>
        <taxon>Pseudomonadota</taxon>
        <taxon>Gammaproteobacteria</taxon>
        <taxon>Aeromonadales</taxon>
        <taxon>Aeromonadaceae</taxon>
        <taxon>Pseudaeromonas</taxon>
    </lineage>
</organism>
<keyword evidence="2" id="KW-0813">Transport</keyword>
<accession>A0ABV8CNA3</accession>
<dbReference type="CDD" id="cd13588">
    <property type="entry name" value="PBP2_polyamine_1"/>
    <property type="match status" value="1"/>
</dbReference>
<evidence type="ECO:0000256" key="4">
    <source>
        <dbReference type="ARBA" id="ARBA00022764"/>
    </source>
</evidence>
<keyword evidence="7" id="KW-1185">Reference proteome</keyword>
<dbReference type="RefSeq" id="WP_377151970.1">
    <property type="nucleotide sequence ID" value="NZ_JBHSAF010000007.1"/>
</dbReference>
<dbReference type="EMBL" id="JBHSAF010000007">
    <property type="protein sequence ID" value="MFC3913589.1"/>
    <property type="molecule type" value="Genomic_DNA"/>
</dbReference>
<protein>
    <submittedName>
        <fullName evidence="6">ABC transporter substrate-binding protein</fullName>
    </submittedName>
</protein>
<reference evidence="7" key="1">
    <citation type="journal article" date="2019" name="Int. J. Syst. Evol. Microbiol.">
        <title>The Global Catalogue of Microorganisms (GCM) 10K type strain sequencing project: providing services to taxonomists for standard genome sequencing and annotation.</title>
        <authorList>
            <consortium name="The Broad Institute Genomics Platform"/>
            <consortium name="The Broad Institute Genome Sequencing Center for Infectious Disease"/>
            <person name="Wu L."/>
            <person name="Ma J."/>
        </authorList>
    </citation>
    <scope>NUCLEOTIDE SEQUENCE [LARGE SCALE GENOMIC DNA]</scope>
    <source>
        <strain evidence="7">CCUG 54939</strain>
    </source>
</reference>
<comment type="subcellular location">
    <subcellularLocation>
        <location evidence="1">Periplasm</location>
    </subcellularLocation>
</comment>
<gene>
    <name evidence="6" type="ORF">ACFOSS_08930</name>
</gene>
<dbReference type="PANTHER" id="PTHR30222:SF18">
    <property type="entry name" value="BIFUNCTIONAL POLYHYDROXYBUTYRATE SYNTHASE _ ABC TRANSPORTER PERIPLASMIC BINDING PROTEIN-RELATED"/>
    <property type="match status" value="1"/>
</dbReference>
<sequence length="386" mass="42001">MKPSTRFAALACPLSVAIVAATSAQAEPLQSLGKGEGVLDIIAWPGYIERGDTDKAYDWVTGFEQETGCQVRVKTAATSDEMVALMAKGGYDLVTASGDASLRLIYGKRVQPINPALIPNWSQIDSRLQDAPWHTVAGQHYGTPYQWGPNVLMYNTNVFKTAPTSWAVVFKPETLPDGKPNQGRVQAYDGAIYLADAALYLKHAQPELGITDPYELNEAQYAAVLALVRQQHSLIHRYWHDYNVQMSDFKNEGVVASGAWPFQVNALQAEKQPIASTIPVEGATGWADTTMLHANAAHPVCAYKWLNWSLQPKVQGDVAAWFGSVPAVPAACKASSLLGETGCATNGFDNFAKIAFWKTPQAKCSQGSCVPYSRWVQDYIAIMGGR</sequence>
<name>A0ABV8CNA3_9GAMM</name>
<dbReference type="InterPro" id="IPR006059">
    <property type="entry name" value="SBP"/>
</dbReference>
<dbReference type="SUPFAM" id="SSF53850">
    <property type="entry name" value="Periplasmic binding protein-like II"/>
    <property type="match status" value="1"/>
</dbReference>
<comment type="caution">
    <text evidence="6">The sequence shown here is derived from an EMBL/GenBank/DDBJ whole genome shotgun (WGS) entry which is preliminary data.</text>
</comment>
<proteinExistence type="predicted"/>
<evidence type="ECO:0000256" key="5">
    <source>
        <dbReference type="SAM" id="SignalP"/>
    </source>
</evidence>
<evidence type="ECO:0000313" key="6">
    <source>
        <dbReference type="EMBL" id="MFC3913589.1"/>
    </source>
</evidence>
<dbReference type="InterPro" id="IPR001188">
    <property type="entry name" value="Sperm_putr-bd"/>
</dbReference>
<dbReference type="PRINTS" id="PR00909">
    <property type="entry name" value="SPERMDNBNDNG"/>
</dbReference>
<dbReference type="Gene3D" id="3.40.190.10">
    <property type="entry name" value="Periplasmic binding protein-like II"/>
    <property type="match status" value="2"/>
</dbReference>
<keyword evidence="3 5" id="KW-0732">Signal</keyword>
<evidence type="ECO:0000256" key="3">
    <source>
        <dbReference type="ARBA" id="ARBA00022729"/>
    </source>
</evidence>
<keyword evidence="4" id="KW-0574">Periplasm</keyword>
<feature type="signal peptide" evidence="5">
    <location>
        <begin position="1"/>
        <end position="26"/>
    </location>
</feature>
<dbReference type="Pfam" id="PF13416">
    <property type="entry name" value="SBP_bac_8"/>
    <property type="match status" value="1"/>
</dbReference>
<evidence type="ECO:0000256" key="2">
    <source>
        <dbReference type="ARBA" id="ARBA00022448"/>
    </source>
</evidence>